<keyword evidence="3" id="KW-0804">Transcription</keyword>
<dbReference type="GO" id="GO:0003700">
    <property type="term" value="F:DNA-binding transcription factor activity"/>
    <property type="evidence" value="ECO:0007669"/>
    <property type="project" value="TreeGrafter"/>
</dbReference>
<dbReference type="Proteomes" id="UP000239494">
    <property type="component" value="Unassembled WGS sequence"/>
</dbReference>
<keyword evidence="2 4" id="KW-0238">DNA-binding</keyword>
<evidence type="ECO:0000259" key="5">
    <source>
        <dbReference type="PROSITE" id="PS50977"/>
    </source>
</evidence>
<dbReference type="Gene3D" id="1.10.357.10">
    <property type="entry name" value="Tetracycline Repressor, domain 2"/>
    <property type="match status" value="1"/>
</dbReference>
<comment type="caution">
    <text evidence="6">The sequence shown here is derived from an EMBL/GenBank/DDBJ whole genome shotgun (WGS) entry which is preliminary data.</text>
</comment>
<dbReference type="AlphaFoldDB" id="A0A2T0SQL1"/>
<dbReference type="PANTHER" id="PTHR30055">
    <property type="entry name" value="HTH-TYPE TRANSCRIPTIONAL REGULATOR RUTR"/>
    <property type="match status" value="1"/>
</dbReference>
<evidence type="ECO:0000313" key="6">
    <source>
        <dbReference type="EMBL" id="PRY35702.1"/>
    </source>
</evidence>
<dbReference type="InterPro" id="IPR009057">
    <property type="entry name" value="Homeodomain-like_sf"/>
</dbReference>
<dbReference type="Pfam" id="PF13305">
    <property type="entry name" value="TetR_C_33"/>
    <property type="match status" value="1"/>
</dbReference>
<accession>A0A2T0SQL1</accession>
<dbReference type="PROSITE" id="PS50977">
    <property type="entry name" value="HTH_TETR_2"/>
    <property type="match status" value="1"/>
</dbReference>
<dbReference type="SUPFAM" id="SSF48498">
    <property type="entry name" value="Tetracyclin repressor-like, C-terminal domain"/>
    <property type="match status" value="1"/>
</dbReference>
<dbReference type="OrthoDB" id="3210322at2"/>
<dbReference type="RefSeq" id="WP_106193253.1">
    <property type="nucleotide sequence ID" value="NZ_PVTF01000013.1"/>
</dbReference>
<feature type="DNA-binding region" description="H-T-H motif" evidence="4">
    <location>
        <begin position="37"/>
        <end position="56"/>
    </location>
</feature>
<organism evidence="6 7">
    <name type="scientific">Umezawaea tangerina</name>
    <dbReference type="NCBI Taxonomy" id="84725"/>
    <lineage>
        <taxon>Bacteria</taxon>
        <taxon>Bacillati</taxon>
        <taxon>Actinomycetota</taxon>
        <taxon>Actinomycetes</taxon>
        <taxon>Pseudonocardiales</taxon>
        <taxon>Pseudonocardiaceae</taxon>
        <taxon>Umezawaea</taxon>
    </lineage>
</organism>
<dbReference type="InterPro" id="IPR001647">
    <property type="entry name" value="HTH_TetR"/>
</dbReference>
<dbReference type="InterPro" id="IPR025996">
    <property type="entry name" value="MT1864/Rv1816-like_C"/>
</dbReference>
<feature type="domain" description="HTH tetR-type" evidence="5">
    <location>
        <begin position="14"/>
        <end position="74"/>
    </location>
</feature>
<evidence type="ECO:0000256" key="3">
    <source>
        <dbReference type="ARBA" id="ARBA00023163"/>
    </source>
</evidence>
<evidence type="ECO:0000256" key="1">
    <source>
        <dbReference type="ARBA" id="ARBA00023015"/>
    </source>
</evidence>
<dbReference type="Pfam" id="PF00440">
    <property type="entry name" value="TetR_N"/>
    <property type="match status" value="1"/>
</dbReference>
<dbReference type="InterPro" id="IPR050109">
    <property type="entry name" value="HTH-type_TetR-like_transc_reg"/>
</dbReference>
<gene>
    <name evidence="6" type="ORF">CLV43_113129</name>
</gene>
<reference evidence="6 7" key="1">
    <citation type="submission" date="2018-03" db="EMBL/GenBank/DDBJ databases">
        <title>Genomic Encyclopedia of Archaeal and Bacterial Type Strains, Phase II (KMG-II): from individual species to whole genera.</title>
        <authorList>
            <person name="Goeker M."/>
        </authorList>
    </citation>
    <scope>NUCLEOTIDE SEQUENCE [LARGE SCALE GENOMIC DNA]</scope>
    <source>
        <strain evidence="6 7">DSM 44720</strain>
    </source>
</reference>
<evidence type="ECO:0000256" key="4">
    <source>
        <dbReference type="PROSITE-ProRule" id="PRU00335"/>
    </source>
</evidence>
<dbReference type="InterPro" id="IPR036271">
    <property type="entry name" value="Tet_transcr_reg_TetR-rel_C_sf"/>
</dbReference>
<keyword evidence="7" id="KW-1185">Reference proteome</keyword>
<name>A0A2T0SQL1_9PSEU</name>
<protein>
    <submittedName>
        <fullName evidence="6">TetR family transcriptional regulator</fullName>
    </submittedName>
</protein>
<dbReference type="EMBL" id="PVTF01000013">
    <property type="protein sequence ID" value="PRY35702.1"/>
    <property type="molecule type" value="Genomic_DNA"/>
</dbReference>
<dbReference type="SUPFAM" id="SSF46689">
    <property type="entry name" value="Homeodomain-like"/>
    <property type="match status" value="1"/>
</dbReference>
<dbReference type="GO" id="GO:0000976">
    <property type="term" value="F:transcription cis-regulatory region binding"/>
    <property type="evidence" value="ECO:0007669"/>
    <property type="project" value="TreeGrafter"/>
</dbReference>
<evidence type="ECO:0000256" key="2">
    <source>
        <dbReference type="ARBA" id="ARBA00023125"/>
    </source>
</evidence>
<proteinExistence type="predicted"/>
<evidence type="ECO:0000313" key="7">
    <source>
        <dbReference type="Proteomes" id="UP000239494"/>
    </source>
</evidence>
<dbReference type="PANTHER" id="PTHR30055:SF243">
    <property type="entry name" value="HTH-TYPE TRANSCRIPTIONAL REGULATOR RV1816"/>
    <property type="match status" value="1"/>
</dbReference>
<keyword evidence="1" id="KW-0805">Transcription regulation</keyword>
<sequence length="231" mass="25003">MTDHRPNRRERIRRQTVAEIKATAMAQVREVGSELLSLNGVGRSMGMSTAALYRYFGSRDELIAELAVDVHLELADVLEAAAGRVASPAGRVRSVANAYRDWALANPHAYRLAYGPAHGADRAPVDDRVAPAAQRSMGVLLAVVTEGGQPSTEPVPPELARQIRVWSGGDRTDLPVEVLRFGLVWWSRLHGLISLELGAHLTATGIDPALLYQGEVDAMLAGLGHRYRATA</sequence>